<keyword evidence="1" id="KW-0812">Transmembrane</keyword>
<dbReference type="Proteomes" id="UP000199225">
    <property type="component" value="Unassembled WGS sequence"/>
</dbReference>
<protein>
    <submittedName>
        <fullName evidence="2">Uncharacterized membrane protein</fullName>
    </submittedName>
</protein>
<keyword evidence="1" id="KW-1133">Transmembrane helix</keyword>
<gene>
    <name evidence="2" type="ORF">SAMN04490247_2877</name>
</gene>
<dbReference type="PANTHER" id="PTHR36974:SF1">
    <property type="entry name" value="DOXX FAMILY MEMBRANE PROTEIN"/>
    <property type="match status" value="1"/>
</dbReference>
<evidence type="ECO:0000313" key="2">
    <source>
        <dbReference type="EMBL" id="SDJ69044.1"/>
    </source>
</evidence>
<dbReference type="RefSeq" id="WP_322787534.1">
    <property type="nucleotide sequence ID" value="NZ_FNEV01000010.1"/>
</dbReference>
<dbReference type="EMBL" id="FNEV01000010">
    <property type="protein sequence ID" value="SDJ69044.1"/>
    <property type="molecule type" value="Genomic_DNA"/>
</dbReference>
<feature type="transmembrane region" description="Helical" evidence="1">
    <location>
        <begin position="67"/>
        <end position="90"/>
    </location>
</feature>
<reference evidence="3" key="1">
    <citation type="submission" date="2016-10" db="EMBL/GenBank/DDBJ databases">
        <authorList>
            <person name="Varghese N."/>
            <person name="Submissions S."/>
        </authorList>
    </citation>
    <scope>NUCLEOTIDE SEQUENCE [LARGE SCALE GENOMIC DNA]</scope>
    <source>
        <strain evidence="3">DSM 4771</strain>
    </source>
</reference>
<keyword evidence="3" id="KW-1185">Reference proteome</keyword>
<dbReference type="STRING" id="86666.SAMN04490247_2877"/>
<feature type="transmembrane region" description="Helical" evidence="1">
    <location>
        <begin position="102"/>
        <end position="120"/>
    </location>
</feature>
<keyword evidence="1" id="KW-0472">Membrane</keyword>
<feature type="transmembrane region" description="Helical" evidence="1">
    <location>
        <begin position="7"/>
        <end position="23"/>
    </location>
</feature>
<proteinExistence type="predicted"/>
<sequence>MILKTIGLYLFAGALFFAGILHFVYDSGFQAMIPEFLPFKYELVYITGITEWLLSLLLIFPHTRKAAGIATALFLVLVLPANIYAAAMNIPAPWAEDTSRTALWIRPLFQPLLIWWVLVVTKDAPWRRTYDTLDGKEG</sequence>
<organism evidence="2 3">
    <name type="scientific">Salimicrobium halophilum</name>
    <dbReference type="NCBI Taxonomy" id="86666"/>
    <lineage>
        <taxon>Bacteria</taxon>
        <taxon>Bacillati</taxon>
        <taxon>Bacillota</taxon>
        <taxon>Bacilli</taxon>
        <taxon>Bacillales</taxon>
        <taxon>Bacillaceae</taxon>
        <taxon>Salimicrobium</taxon>
    </lineage>
</organism>
<dbReference type="PANTHER" id="PTHR36974">
    <property type="entry name" value="MEMBRANE PROTEIN-RELATED"/>
    <property type="match status" value="1"/>
</dbReference>
<dbReference type="AlphaFoldDB" id="A0A1G8VSP4"/>
<accession>A0A1G8VSP4</accession>
<name>A0A1G8VSP4_9BACI</name>
<feature type="transmembrane region" description="Helical" evidence="1">
    <location>
        <begin position="43"/>
        <end position="60"/>
    </location>
</feature>
<evidence type="ECO:0000256" key="1">
    <source>
        <dbReference type="SAM" id="Phobius"/>
    </source>
</evidence>
<evidence type="ECO:0000313" key="3">
    <source>
        <dbReference type="Proteomes" id="UP000199225"/>
    </source>
</evidence>